<keyword evidence="2" id="KW-1185">Reference proteome</keyword>
<dbReference type="EMBL" id="LS991951">
    <property type="protein sequence ID" value="SYV97362.1"/>
    <property type="molecule type" value="Genomic_DNA"/>
</dbReference>
<protein>
    <submittedName>
        <fullName evidence="1">Uncharacterized protein</fullName>
    </submittedName>
</protein>
<gene>
    <name evidence="1" type="ORF">NCTC10132_00727</name>
</gene>
<dbReference type="AlphaFoldDB" id="A0A3B0PKP9"/>
<dbReference type="KEGG" id="medw:NCTC10132_00727"/>
<dbReference type="Proteomes" id="UP000257559">
    <property type="component" value="Chromosome"/>
</dbReference>
<organism evidence="1 2">
    <name type="scientific">Mycoplasmopsis edwardii</name>
    <dbReference type="NCBI Taxonomy" id="53558"/>
    <lineage>
        <taxon>Bacteria</taxon>
        <taxon>Bacillati</taxon>
        <taxon>Mycoplasmatota</taxon>
        <taxon>Mycoplasmoidales</taxon>
        <taxon>Metamycoplasmataceae</taxon>
        <taxon>Mycoplasmopsis</taxon>
    </lineage>
</organism>
<proteinExistence type="predicted"/>
<accession>A0A3B0PKP9</accession>
<reference evidence="2" key="1">
    <citation type="submission" date="2018-06" db="EMBL/GenBank/DDBJ databases">
        <authorList>
            <consortium name="Pathogen Informatics"/>
        </authorList>
    </citation>
    <scope>NUCLEOTIDE SEQUENCE [LARGE SCALE GENOMIC DNA]</scope>
    <source>
        <strain evidence="2">NCTC10132</strain>
    </source>
</reference>
<sequence length="130" mass="14643">MFFLSINLLNHNGLVNVVFVPLKILSSFDSGTFVNNSGSYKIAYDSFELGYFVETMSFGDQTEAKFLLKFFLKLFLIKSTDSCLLKLTSCNEIKLALLAAIISESPVTLTLFSFNESLPKFKIFQLPKTK</sequence>
<evidence type="ECO:0000313" key="1">
    <source>
        <dbReference type="EMBL" id="SYV97362.1"/>
    </source>
</evidence>
<evidence type="ECO:0000313" key="2">
    <source>
        <dbReference type="Proteomes" id="UP000257559"/>
    </source>
</evidence>
<name>A0A3B0PKP9_9BACT</name>